<feature type="compositionally biased region" description="Low complexity" evidence="2">
    <location>
        <begin position="103"/>
        <end position="117"/>
    </location>
</feature>
<dbReference type="AlphaFoldDB" id="A0A3Q3E871"/>
<feature type="region of interest" description="Disordered" evidence="2">
    <location>
        <begin position="93"/>
        <end position="117"/>
    </location>
</feature>
<evidence type="ECO:0000259" key="4">
    <source>
        <dbReference type="Pfam" id="PF00048"/>
    </source>
</evidence>
<evidence type="ECO:0000313" key="6">
    <source>
        <dbReference type="Proteomes" id="UP000261660"/>
    </source>
</evidence>
<name>A0A3Q3E871_9LABR</name>
<evidence type="ECO:0000256" key="2">
    <source>
        <dbReference type="SAM" id="MobiDB-lite"/>
    </source>
</evidence>
<protein>
    <recommendedName>
        <fullName evidence="4">Chemokine interleukin-8-like domain-containing protein</fullName>
    </recommendedName>
</protein>
<feature type="signal peptide" evidence="3">
    <location>
        <begin position="1"/>
        <end position="19"/>
    </location>
</feature>
<dbReference type="Proteomes" id="UP000261660">
    <property type="component" value="Unplaced"/>
</dbReference>
<dbReference type="Ensembl" id="ENSLBET00000003711.1">
    <property type="protein sequence ID" value="ENSLBEP00000003524.1"/>
    <property type="gene ID" value="ENSLBEG00000002718.1"/>
</dbReference>
<keyword evidence="1" id="KW-0202">Cytokine</keyword>
<feature type="chain" id="PRO_5044598577" description="Chemokine interleukin-8-like domain-containing protein" evidence="3">
    <location>
        <begin position="20"/>
        <end position="117"/>
    </location>
</feature>
<dbReference type="InterPro" id="IPR001811">
    <property type="entry name" value="Chemokine_IL8-like_dom"/>
</dbReference>
<feature type="domain" description="Chemokine interleukin-8-like" evidence="4">
    <location>
        <begin position="27"/>
        <end position="81"/>
    </location>
</feature>
<keyword evidence="6" id="KW-1185">Reference proteome</keyword>
<dbReference type="Gene3D" id="2.40.50.40">
    <property type="match status" value="1"/>
</dbReference>
<accession>A0A3Q3E871</accession>
<dbReference type="GO" id="GO:0006955">
    <property type="term" value="P:immune response"/>
    <property type="evidence" value="ECO:0007669"/>
    <property type="project" value="InterPro"/>
</dbReference>
<dbReference type="GO" id="GO:0008009">
    <property type="term" value="F:chemokine activity"/>
    <property type="evidence" value="ECO:0007669"/>
    <property type="project" value="InterPro"/>
</dbReference>
<reference evidence="5" key="1">
    <citation type="submission" date="2025-05" db="UniProtKB">
        <authorList>
            <consortium name="Ensembl"/>
        </authorList>
    </citation>
    <scope>IDENTIFICATION</scope>
</reference>
<dbReference type="InterPro" id="IPR036048">
    <property type="entry name" value="Interleukin_8-like_sf"/>
</dbReference>
<dbReference type="SUPFAM" id="SSF54117">
    <property type="entry name" value="Interleukin 8-like chemokines"/>
    <property type="match status" value="1"/>
</dbReference>
<sequence length="117" mass="12456">MKPAVVTFLTCLLVLCVQGQSDNGSETCKCSNGFIGRISSKHIKAGPFIHEPSVFCRHTEITIITTANKKKCVNPESPLGKLILGNNQKMKAAVSATPASHQTNTLSSSSPKTTSKL</sequence>
<dbReference type="GO" id="GO:0005615">
    <property type="term" value="C:extracellular space"/>
    <property type="evidence" value="ECO:0007669"/>
    <property type="project" value="UniProtKB-KW"/>
</dbReference>
<keyword evidence="3" id="KW-0732">Signal</keyword>
<evidence type="ECO:0000256" key="3">
    <source>
        <dbReference type="SAM" id="SignalP"/>
    </source>
</evidence>
<dbReference type="GeneTree" id="ENSGT01030000234983"/>
<dbReference type="Pfam" id="PF00048">
    <property type="entry name" value="IL8"/>
    <property type="match status" value="1"/>
</dbReference>
<organism evidence="5 6">
    <name type="scientific">Labrus bergylta</name>
    <name type="common">ballan wrasse</name>
    <dbReference type="NCBI Taxonomy" id="56723"/>
    <lineage>
        <taxon>Eukaryota</taxon>
        <taxon>Metazoa</taxon>
        <taxon>Chordata</taxon>
        <taxon>Craniata</taxon>
        <taxon>Vertebrata</taxon>
        <taxon>Euteleostomi</taxon>
        <taxon>Actinopterygii</taxon>
        <taxon>Neopterygii</taxon>
        <taxon>Teleostei</taxon>
        <taxon>Neoteleostei</taxon>
        <taxon>Acanthomorphata</taxon>
        <taxon>Eupercaria</taxon>
        <taxon>Labriformes</taxon>
        <taxon>Labridae</taxon>
        <taxon>Labrus</taxon>
    </lineage>
</organism>
<evidence type="ECO:0000313" key="5">
    <source>
        <dbReference type="Ensembl" id="ENSLBEP00000003512.1"/>
    </source>
</evidence>
<dbReference type="Ensembl" id="ENSLBET00000003699.1">
    <property type="protein sequence ID" value="ENSLBEP00000003512.1"/>
    <property type="gene ID" value="ENSLBEG00000002718.1"/>
</dbReference>
<proteinExistence type="predicted"/>
<evidence type="ECO:0000256" key="1">
    <source>
        <dbReference type="ARBA" id="ARBA00022514"/>
    </source>
</evidence>